<dbReference type="EnsemblMetazoa" id="LLOJ006271-RA">
    <property type="protein sequence ID" value="LLOJ006271-PA"/>
    <property type="gene ID" value="LLOJ006271"/>
</dbReference>
<reference evidence="7" key="1">
    <citation type="submission" date="2012-05" db="EMBL/GenBank/DDBJ databases">
        <title>Whole Genome Assembly of Lutzomyia longipalpis.</title>
        <authorList>
            <person name="Richards S."/>
            <person name="Qu C."/>
            <person name="Dillon R."/>
            <person name="Worley K."/>
            <person name="Scherer S."/>
            <person name="Batterton M."/>
            <person name="Taylor A."/>
            <person name="Hawes A."/>
            <person name="Hernandez B."/>
            <person name="Kovar C."/>
            <person name="Mandapat C."/>
            <person name="Pham C."/>
            <person name="Qu C."/>
            <person name="Jing C."/>
            <person name="Bess C."/>
            <person name="Bandaranaike D."/>
            <person name="Ngo D."/>
            <person name="Ongeri F."/>
            <person name="Arias F."/>
            <person name="Lara F."/>
            <person name="Weissenberger G."/>
            <person name="Kamau G."/>
            <person name="Han H."/>
            <person name="Shen H."/>
            <person name="Dinh H."/>
            <person name="Khalil I."/>
            <person name="Jones J."/>
            <person name="Shafer J."/>
            <person name="Jayaseelan J."/>
            <person name="Quiroz J."/>
            <person name="Blankenburg K."/>
            <person name="Nguyen L."/>
            <person name="Jackson L."/>
            <person name="Francisco L."/>
            <person name="Tang L.-Y."/>
            <person name="Pu L.-L."/>
            <person name="Perales L."/>
            <person name="Lorensuhewa L."/>
            <person name="Munidasa M."/>
            <person name="Coyle M."/>
            <person name="Taylor M."/>
            <person name="Puazo M."/>
            <person name="Firestine M."/>
            <person name="Scheel M."/>
            <person name="Javaid M."/>
            <person name="Wang M."/>
            <person name="Li M."/>
            <person name="Tabassum N."/>
            <person name="Saada N."/>
            <person name="Osuji N."/>
            <person name="Aqrawi P."/>
            <person name="Fu Q."/>
            <person name="Thornton R."/>
            <person name="Raj R."/>
            <person name="Goodspeed R."/>
            <person name="Mata R."/>
            <person name="Najjar R."/>
            <person name="Gubbala S."/>
            <person name="Lee S."/>
            <person name="Denson S."/>
            <person name="Patil S."/>
            <person name="Macmil S."/>
            <person name="Qi S."/>
            <person name="Matskevitch T."/>
            <person name="Palculict T."/>
            <person name="Mathew T."/>
            <person name="Vee V."/>
            <person name="Velamala V."/>
            <person name="Korchina V."/>
            <person name="Cai W."/>
            <person name="Liu W."/>
            <person name="Dai W."/>
            <person name="Zou X."/>
            <person name="Zhu Y."/>
            <person name="Zhang Y."/>
            <person name="Wu Y.-Q."/>
            <person name="Xin Y."/>
            <person name="Nazarath L."/>
            <person name="Kovar C."/>
            <person name="Han Y."/>
            <person name="Muzny D."/>
            <person name="Gibbs R."/>
        </authorList>
    </citation>
    <scope>NUCLEOTIDE SEQUENCE [LARGE SCALE GENOMIC DNA]</scope>
    <source>
        <strain evidence="7">Jacobina</strain>
    </source>
</reference>
<reference evidence="5" key="2">
    <citation type="journal article" date="2020" name="BMC">
        <title>Leishmania infection induces a limited differential gene expression in the sand fly midgut.</title>
        <authorList>
            <person name="Coutinho-Abreu I.V."/>
            <person name="Serafim T.D."/>
            <person name="Meneses C."/>
            <person name="Kamhawi S."/>
            <person name="Oliveira F."/>
            <person name="Valenzuela J.G."/>
        </authorList>
    </citation>
    <scope>NUCLEOTIDE SEQUENCE</scope>
    <source>
        <strain evidence="5">Jacobina</strain>
        <tissue evidence="5">Midgut</tissue>
    </source>
</reference>
<dbReference type="GO" id="GO:0048039">
    <property type="term" value="F:ubiquinone binding"/>
    <property type="evidence" value="ECO:0007669"/>
    <property type="project" value="InterPro"/>
</dbReference>
<dbReference type="InterPro" id="IPR023393">
    <property type="entry name" value="START-like_dom_sf"/>
</dbReference>
<dbReference type="GO" id="GO:0045333">
    <property type="term" value="P:cellular respiration"/>
    <property type="evidence" value="ECO:0007669"/>
    <property type="project" value="InterPro"/>
</dbReference>
<dbReference type="InterPro" id="IPR005031">
    <property type="entry name" value="COQ10_START"/>
</dbReference>
<dbReference type="EMBL" id="AJWK01020253">
    <property type="status" value="NOT_ANNOTATED_CDS"/>
    <property type="molecule type" value="Genomic_DNA"/>
</dbReference>
<dbReference type="AlphaFoldDB" id="A0A1B0GJF6"/>
<accession>A0A1B0GJF6</accession>
<dbReference type="PANTHER" id="PTHR12901:SF10">
    <property type="entry name" value="COENZYME Q-BINDING PROTEIN COQ10, MITOCHONDRIAL"/>
    <property type="match status" value="1"/>
</dbReference>
<organism evidence="6 7">
    <name type="scientific">Lutzomyia longipalpis</name>
    <name type="common">Sand fly</name>
    <dbReference type="NCBI Taxonomy" id="7200"/>
    <lineage>
        <taxon>Eukaryota</taxon>
        <taxon>Metazoa</taxon>
        <taxon>Ecdysozoa</taxon>
        <taxon>Arthropoda</taxon>
        <taxon>Hexapoda</taxon>
        <taxon>Insecta</taxon>
        <taxon>Pterygota</taxon>
        <taxon>Neoptera</taxon>
        <taxon>Endopterygota</taxon>
        <taxon>Diptera</taxon>
        <taxon>Nematocera</taxon>
        <taxon>Psychodoidea</taxon>
        <taxon>Psychodidae</taxon>
        <taxon>Lutzomyia</taxon>
        <taxon>Lutzomyia</taxon>
    </lineage>
</organism>
<proteinExistence type="inferred from homology"/>
<feature type="domain" description="Coenzyme Q-binding protein COQ10 START" evidence="4">
    <location>
        <begin position="32"/>
        <end position="115"/>
    </location>
</feature>
<dbReference type="CDD" id="cd07813">
    <property type="entry name" value="COQ10p_like"/>
    <property type="match status" value="1"/>
</dbReference>
<dbReference type="Gene3D" id="3.30.530.20">
    <property type="match status" value="2"/>
</dbReference>
<dbReference type="Proteomes" id="UP000092461">
    <property type="component" value="Unassembled WGS sequence"/>
</dbReference>
<evidence type="ECO:0000259" key="4">
    <source>
        <dbReference type="Pfam" id="PF03364"/>
    </source>
</evidence>
<evidence type="ECO:0000313" key="5">
    <source>
        <dbReference type="EMBL" id="MBC1170338.1"/>
    </source>
</evidence>
<evidence type="ECO:0000256" key="1">
    <source>
        <dbReference type="ARBA" id="ARBA00006885"/>
    </source>
</evidence>
<name>A0A1B0GJF6_LUTLO</name>
<dbReference type="VEuPathDB" id="VectorBase:LLOJ006271"/>
<reference evidence="6" key="3">
    <citation type="submission" date="2020-05" db="UniProtKB">
        <authorList>
            <consortium name="EnsemblMetazoa"/>
        </authorList>
    </citation>
    <scope>IDENTIFICATION</scope>
    <source>
        <strain evidence="6">Jacobina</strain>
    </source>
</reference>
<dbReference type="Pfam" id="PF03364">
    <property type="entry name" value="Polyketide_cyc"/>
    <property type="match status" value="2"/>
</dbReference>
<protein>
    <submittedName>
        <fullName evidence="5">Putative coenzyme q-binding protein coq10</fullName>
    </submittedName>
</protein>
<dbReference type="EMBL" id="GITU01001635">
    <property type="protein sequence ID" value="MBC1170338.1"/>
    <property type="molecule type" value="Transcribed_RNA"/>
</dbReference>
<dbReference type="VEuPathDB" id="VectorBase:LLONM1_001641"/>
<comment type="similarity">
    <text evidence="1">Belongs to the COQ10 family.</text>
</comment>
<comment type="function">
    <text evidence="3">Required for the function of coenzyme Q in the respiratory chain. May serve as a chaperone or may be involved in the transport of Q6 from its site of synthesis to the catalytic sites of the respiratory complexes.</text>
</comment>
<feature type="domain" description="Coenzyme Q-binding protein COQ10 START" evidence="4">
    <location>
        <begin position="137"/>
        <end position="254"/>
    </location>
</feature>
<evidence type="ECO:0000256" key="3">
    <source>
        <dbReference type="ARBA" id="ARBA00024947"/>
    </source>
</evidence>
<evidence type="ECO:0000256" key="2">
    <source>
        <dbReference type="ARBA" id="ARBA00011814"/>
    </source>
</evidence>
<evidence type="ECO:0000313" key="6">
    <source>
        <dbReference type="EnsemblMetazoa" id="LLOJ006271-PA"/>
    </source>
</evidence>
<sequence length="277" mass="32546">MLRGFLPISRRYFIFSTIANKRKVYEKKKLVGYTDEQMFSVVSDVENYQNFLPWCKKSHVYGKRENFLKGDLIIGFPPLSEKYTSNVTMTKPNYIKAECVDGKLFSYFLTIWRFSRVSYPFPGANKRKVYEKKKLVGYTDEQMFSVVSDVENYQNFLPWCKKSHVYGKRENFLKGDLIIGFPPLSEKYTSNAECVDGKLFSYFLTIWRFSRGLKDISQSCVIDIHVAFEFKSAIYSQFSHIFFDQVVRQMEDAFIREAQCRYGRPAIQSHVLGHRSS</sequence>
<dbReference type="SUPFAM" id="SSF55961">
    <property type="entry name" value="Bet v1-like"/>
    <property type="match status" value="2"/>
</dbReference>
<comment type="subunit">
    <text evidence="2">Interacts with coenzyme Q.</text>
</comment>
<dbReference type="GO" id="GO:0005739">
    <property type="term" value="C:mitochondrion"/>
    <property type="evidence" value="ECO:0007669"/>
    <property type="project" value="TreeGrafter"/>
</dbReference>
<dbReference type="EMBL" id="AJWK01020252">
    <property type="status" value="NOT_ANNOTATED_CDS"/>
    <property type="molecule type" value="Genomic_DNA"/>
</dbReference>
<evidence type="ECO:0000313" key="7">
    <source>
        <dbReference type="Proteomes" id="UP000092461"/>
    </source>
</evidence>
<dbReference type="InterPro" id="IPR044996">
    <property type="entry name" value="COQ10-like"/>
</dbReference>
<dbReference type="PANTHER" id="PTHR12901">
    <property type="entry name" value="SPERM PROTEIN HOMOLOG"/>
    <property type="match status" value="1"/>
</dbReference>
<keyword evidence="7" id="KW-1185">Reference proteome</keyword>